<name>A0ABC9NHK2_BACUC</name>
<dbReference type="Proteomes" id="UP000004110">
    <property type="component" value="Unassembled WGS sequence"/>
</dbReference>
<protein>
    <submittedName>
        <fullName evidence="1">Uncharacterized protein</fullName>
    </submittedName>
</protein>
<sequence>MTCQLLLCWAFGDAFGTVIGSVTFFNTYDNGTFT</sequence>
<gene>
    <name evidence="1" type="ORF">BACUNI_00088</name>
</gene>
<proteinExistence type="predicted"/>
<reference evidence="1" key="2">
    <citation type="submission" date="2013-11" db="EMBL/GenBank/DDBJ databases">
        <title>Draft genome sequence of Bacteroides uniformis (ATCC 8492).</title>
        <authorList>
            <person name="Sudarsanam P."/>
            <person name="Ley R."/>
            <person name="Guruge J."/>
            <person name="Turnbaugh P.J."/>
            <person name="Mahowald M."/>
            <person name="Liep D."/>
            <person name="Gordon J."/>
        </authorList>
    </citation>
    <scope>NUCLEOTIDE SEQUENCE</scope>
    <source>
        <strain evidence="1">ATCC 8492</strain>
    </source>
</reference>
<reference evidence="1" key="1">
    <citation type="submission" date="2007-06" db="EMBL/GenBank/DDBJ databases">
        <authorList>
            <person name="Fulton L."/>
            <person name="Clifton S."/>
            <person name="Fulton B."/>
            <person name="Xu J."/>
            <person name="Minx P."/>
            <person name="Pepin K.H."/>
            <person name="Johnson M."/>
            <person name="Thiruvilangam P."/>
            <person name="Bhonagiri V."/>
            <person name="Nash W.E."/>
            <person name="Mardis E.R."/>
            <person name="Wilson R.K."/>
        </authorList>
    </citation>
    <scope>NUCLEOTIDE SEQUENCE [LARGE SCALE GENOMIC DNA]</scope>
    <source>
        <strain evidence="1">ATCC 8492</strain>
    </source>
</reference>
<evidence type="ECO:0000313" key="2">
    <source>
        <dbReference type="Proteomes" id="UP000004110"/>
    </source>
</evidence>
<evidence type="ECO:0000313" key="1">
    <source>
        <dbReference type="EMBL" id="EDO56250.1"/>
    </source>
</evidence>
<organism evidence="1 2">
    <name type="scientific">Bacteroides uniformis (strain ATCC 8492 / DSM 6597 / CCUG 4942 / CIP 103695 / JCM 5828 / KCTC 5204 / NCTC 13054 / VPI 0061)</name>
    <dbReference type="NCBI Taxonomy" id="411479"/>
    <lineage>
        <taxon>Bacteria</taxon>
        <taxon>Pseudomonadati</taxon>
        <taxon>Bacteroidota</taxon>
        <taxon>Bacteroidia</taxon>
        <taxon>Bacteroidales</taxon>
        <taxon>Bacteroidaceae</taxon>
        <taxon>Bacteroides</taxon>
    </lineage>
</organism>
<comment type="caution">
    <text evidence="1">The sequence shown here is derived from an EMBL/GenBank/DDBJ whole genome shotgun (WGS) entry which is preliminary data.</text>
</comment>
<dbReference type="AlphaFoldDB" id="A0ABC9NHK2"/>
<dbReference type="EMBL" id="AAYH02000027">
    <property type="protein sequence ID" value="EDO56250.1"/>
    <property type="molecule type" value="Genomic_DNA"/>
</dbReference>
<accession>A0ABC9NHK2</accession>
<keyword evidence="2" id="KW-1185">Reference proteome</keyword>